<dbReference type="AlphaFoldDB" id="A0A178A5P7"/>
<comment type="caution">
    <text evidence="10">The sequence shown here is derived from an EMBL/GenBank/DDBJ whole genome shotgun (WGS) entry which is preliminary data.</text>
</comment>
<keyword evidence="3" id="KW-0309">Germination</keyword>
<organism evidence="10 11">
    <name type="scientific">Lederbergia galactosidilytica</name>
    <dbReference type="NCBI Taxonomy" id="217031"/>
    <lineage>
        <taxon>Bacteria</taxon>
        <taxon>Bacillati</taxon>
        <taxon>Bacillota</taxon>
        <taxon>Bacilli</taxon>
        <taxon>Bacillales</taxon>
        <taxon>Bacillaceae</taxon>
        <taxon>Lederbergia</taxon>
    </lineage>
</organism>
<dbReference type="Gene3D" id="3.30.300.210">
    <property type="entry name" value="Nutrient germinant receptor protein C, domain 3"/>
    <property type="match status" value="1"/>
</dbReference>
<dbReference type="PANTHER" id="PTHR35789:SF1">
    <property type="entry name" value="SPORE GERMINATION PROTEIN B3"/>
    <property type="match status" value="1"/>
</dbReference>
<keyword evidence="6" id="KW-0564">Palmitate</keyword>
<comment type="similarity">
    <text evidence="2">Belongs to the GerABKC lipoprotein family.</text>
</comment>
<dbReference type="Pfam" id="PF25198">
    <property type="entry name" value="Spore_GerAC_N"/>
    <property type="match status" value="1"/>
</dbReference>
<dbReference type="GO" id="GO:0009847">
    <property type="term" value="P:spore germination"/>
    <property type="evidence" value="ECO:0007669"/>
    <property type="project" value="InterPro"/>
</dbReference>
<evidence type="ECO:0000256" key="2">
    <source>
        <dbReference type="ARBA" id="ARBA00007886"/>
    </source>
</evidence>
<evidence type="ECO:0000256" key="7">
    <source>
        <dbReference type="ARBA" id="ARBA00023288"/>
    </source>
</evidence>
<feature type="domain" description="Spore germination GerAC-like C-terminal" evidence="8">
    <location>
        <begin position="199"/>
        <end position="376"/>
    </location>
</feature>
<keyword evidence="4" id="KW-0732">Signal</keyword>
<dbReference type="PROSITE" id="PS51257">
    <property type="entry name" value="PROKAR_LIPOPROTEIN"/>
    <property type="match status" value="1"/>
</dbReference>
<dbReference type="GO" id="GO:0016020">
    <property type="term" value="C:membrane"/>
    <property type="evidence" value="ECO:0007669"/>
    <property type="project" value="UniProtKB-SubCell"/>
</dbReference>
<dbReference type="InterPro" id="IPR008844">
    <property type="entry name" value="Spore_GerAC-like"/>
</dbReference>
<comment type="subcellular location">
    <subcellularLocation>
        <location evidence="1">Membrane</location>
        <topology evidence="1">Lipid-anchor</topology>
    </subcellularLocation>
</comment>
<evidence type="ECO:0000256" key="5">
    <source>
        <dbReference type="ARBA" id="ARBA00023136"/>
    </source>
</evidence>
<dbReference type="NCBIfam" id="TIGR02887">
    <property type="entry name" value="spore_ger_x_C"/>
    <property type="match status" value="1"/>
</dbReference>
<dbReference type="Pfam" id="PF05504">
    <property type="entry name" value="Spore_GerAC"/>
    <property type="match status" value="1"/>
</dbReference>
<dbReference type="PANTHER" id="PTHR35789">
    <property type="entry name" value="SPORE GERMINATION PROTEIN B3"/>
    <property type="match status" value="1"/>
</dbReference>
<protein>
    <recommendedName>
        <fullName evidence="12">Ger(X)C family spore germination protein</fullName>
    </recommendedName>
</protein>
<feature type="domain" description="Spore germination protein N-terminal" evidence="9">
    <location>
        <begin position="22"/>
        <end position="188"/>
    </location>
</feature>
<sequence>MKVKLFMPILLSIFLLGSCIPKQELENLGVINARGVDIREDDQYETTIVIFQFEEQSNEITKIVSGKGNTIKGAAENANLETNFQLAPGKIELEIYGMEAAKEGVFHSLDTLNRDANLPDTTFLSISKTSAKEIITVQEKDISMNIGQFLHGLIKENSRKSEFPRVTIQDFLRSFYDIGIDPILPVFALEGDKPKITSIAILQDDKYVGERPADEILFFNLLKTPIKDKWLEVTIPMAPFEQYIEKEVNIHQRKEVLHTAFNILKTKSRTTLIDKENLHFETKLSLEVDLFELSEKVLLEKPEVVKLIEKEVEKKLTAQYEEILEQLQEQNADPFGYGVIYRINQKDGKLGRKEWRAKYPMIKVDFKIETKITRHGTVD</sequence>
<dbReference type="STRING" id="217031.ABB05_02220"/>
<dbReference type="RefSeq" id="WP_064467598.1">
    <property type="nucleotide sequence ID" value="NZ_JAGGKH010000008.1"/>
</dbReference>
<dbReference type="InterPro" id="IPR046953">
    <property type="entry name" value="Spore_GerAC-like_C"/>
</dbReference>
<accession>A0A178A5P7</accession>
<reference evidence="10 11" key="1">
    <citation type="submission" date="2015-05" db="EMBL/GenBank/DDBJ databases">
        <title>Comparison of genome.</title>
        <authorList>
            <person name="Zheng Z."/>
            <person name="Sun M."/>
        </authorList>
    </citation>
    <scope>NUCLEOTIDE SEQUENCE [LARGE SCALE GENOMIC DNA]</scope>
    <source>
        <strain evidence="10 11">G25-74</strain>
    </source>
</reference>
<evidence type="ECO:0000256" key="6">
    <source>
        <dbReference type="ARBA" id="ARBA00023139"/>
    </source>
</evidence>
<keyword evidence="11" id="KW-1185">Reference proteome</keyword>
<dbReference type="InterPro" id="IPR038501">
    <property type="entry name" value="Spore_GerAC_C_sf"/>
</dbReference>
<proteinExistence type="inferred from homology"/>
<dbReference type="Proteomes" id="UP000077881">
    <property type="component" value="Unassembled WGS sequence"/>
</dbReference>
<evidence type="ECO:0000256" key="3">
    <source>
        <dbReference type="ARBA" id="ARBA00022544"/>
    </source>
</evidence>
<dbReference type="EMBL" id="LDJR01000011">
    <property type="protein sequence ID" value="OAK75536.1"/>
    <property type="molecule type" value="Genomic_DNA"/>
</dbReference>
<evidence type="ECO:0000256" key="4">
    <source>
        <dbReference type="ARBA" id="ARBA00022729"/>
    </source>
</evidence>
<evidence type="ECO:0000256" key="1">
    <source>
        <dbReference type="ARBA" id="ARBA00004635"/>
    </source>
</evidence>
<evidence type="ECO:0000313" key="11">
    <source>
        <dbReference type="Proteomes" id="UP000077881"/>
    </source>
</evidence>
<gene>
    <name evidence="10" type="ORF">ABB05_02220</name>
</gene>
<evidence type="ECO:0000259" key="9">
    <source>
        <dbReference type="Pfam" id="PF25198"/>
    </source>
</evidence>
<keyword evidence="7" id="KW-0449">Lipoprotein</keyword>
<evidence type="ECO:0000259" key="8">
    <source>
        <dbReference type="Pfam" id="PF05504"/>
    </source>
</evidence>
<name>A0A178A5P7_9BACI</name>
<dbReference type="OrthoDB" id="2592518at2"/>
<dbReference type="InterPro" id="IPR057336">
    <property type="entry name" value="GerAC_N"/>
</dbReference>
<dbReference type="PATRIC" id="fig|217031.6.peg.484"/>
<evidence type="ECO:0000313" key="10">
    <source>
        <dbReference type="EMBL" id="OAK75536.1"/>
    </source>
</evidence>
<evidence type="ECO:0008006" key="12">
    <source>
        <dbReference type="Google" id="ProtNLM"/>
    </source>
</evidence>
<keyword evidence="5" id="KW-0472">Membrane</keyword>